<gene>
    <name evidence="2" type="ORF">GGR13_001105</name>
</gene>
<accession>A0A7W9CHD4</accession>
<dbReference type="RefSeq" id="WP_183212507.1">
    <property type="nucleotide sequence ID" value="NZ_JACHOR010000002.1"/>
</dbReference>
<keyword evidence="3" id="KW-1185">Reference proteome</keyword>
<dbReference type="PRINTS" id="PR00095">
    <property type="entry name" value="ANTSNTHASEI"/>
</dbReference>
<dbReference type="Pfam" id="PF00425">
    <property type="entry name" value="Chorismate_bind"/>
    <property type="match status" value="1"/>
</dbReference>
<dbReference type="InterPro" id="IPR015890">
    <property type="entry name" value="Chorismate_C"/>
</dbReference>
<sequence length="432" mass="46641">MSSPIQVETVHAWVEPRAVACGLRAHPGLVCLLSDGEQKGRQSWIGAGPDRIQVIETDDGAFNALKDSEMHHHVVGLASYDSGARAATGAREPVWPDLMLARYAALLRFDHDRQQVVAIGLGSDAESARVECDRALQWLRMAEEAGTPVAPSEAFVAETSDQTYCDAVADVVARIGAGELFQANIARAWTGTLRPLGDPFDVFLRLARTRGAPYAAFWQIGDRAIVSNSPELFLSWDRALNRIETRPIKGTRGRDPDPQRDRALIDDLVASAKDQAENLMIVDLMRNDLARVCLPGSVTVDALFAVETHPTVHHLVSTVSGTPRPETTPAELLAATFPPGSITGAPKHQAMRVIAQHEAPRGPWCGSLFLLDDAGGLTASVLIRTASFERAGAHWSWRTLAGAGIVADSDPLLELAETEVKIRALREALVGT</sequence>
<dbReference type="EMBL" id="JACHOR010000002">
    <property type="protein sequence ID" value="MBB5745521.1"/>
    <property type="molecule type" value="Genomic_DNA"/>
</dbReference>
<proteinExistence type="predicted"/>
<dbReference type="GO" id="GO:0046820">
    <property type="term" value="F:4-amino-4-deoxychorismate synthase activity"/>
    <property type="evidence" value="ECO:0007669"/>
    <property type="project" value="UniProtKB-EC"/>
</dbReference>
<dbReference type="AlphaFoldDB" id="A0A7W9CHD4"/>
<dbReference type="GO" id="GO:0000162">
    <property type="term" value="P:L-tryptophan biosynthetic process"/>
    <property type="evidence" value="ECO:0007669"/>
    <property type="project" value="TreeGrafter"/>
</dbReference>
<dbReference type="Proteomes" id="UP000545037">
    <property type="component" value="Unassembled WGS sequence"/>
</dbReference>
<dbReference type="PANTHER" id="PTHR11236">
    <property type="entry name" value="AMINOBENZOATE/ANTHRANILATE SYNTHASE"/>
    <property type="match status" value="1"/>
</dbReference>
<organism evidence="2 3">
    <name type="scientific">Brevundimonas variabilis</name>
    <dbReference type="NCBI Taxonomy" id="74312"/>
    <lineage>
        <taxon>Bacteria</taxon>
        <taxon>Pseudomonadati</taxon>
        <taxon>Pseudomonadota</taxon>
        <taxon>Alphaproteobacteria</taxon>
        <taxon>Caulobacterales</taxon>
        <taxon>Caulobacteraceae</taxon>
        <taxon>Brevundimonas</taxon>
    </lineage>
</organism>
<dbReference type="Gene3D" id="3.60.120.10">
    <property type="entry name" value="Anthranilate synthase"/>
    <property type="match status" value="1"/>
</dbReference>
<dbReference type="InterPro" id="IPR019999">
    <property type="entry name" value="Anth_synth_I-like"/>
</dbReference>
<feature type="domain" description="Chorismate-utilising enzyme C-terminal" evidence="1">
    <location>
        <begin position="161"/>
        <end position="421"/>
    </location>
</feature>
<dbReference type="SUPFAM" id="SSF56322">
    <property type="entry name" value="ADC synthase"/>
    <property type="match status" value="1"/>
</dbReference>
<reference evidence="2 3" key="1">
    <citation type="submission" date="2020-08" db="EMBL/GenBank/DDBJ databases">
        <title>Genomic Encyclopedia of Type Strains, Phase IV (KMG-IV): sequencing the most valuable type-strain genomes for metagenomic binning, comparative biology and taxonomic classification.</title>
        <authorList>
            <person name="Goeker M."/>
        </authorList>
    </citation>
    <scope>NUCLEOTIDE SEQUENCE [LARGE SCALE GENOMIC DNA]</scope>
    <source>
        <strain evidence="2 3">DSM 4737</strain>
    </source>
</reference>
<evidence type="ECO:0000313" key="3">
    <source>
        <dbReference type="Proteomes" id="UP000545037"/>
    </source>
</evidence>
<dbReference type="PANTHER" id="PTHR11236:SF9">
    <property type="entry name" value="ANTHRANILATE SYNTHASE COMPONENT 1"/>
    <property type="match status" value="1"/>
</dbReference>
<dbReference type="InterPro" id="IPR005801">
    <property type="entry name" value="ADC_synthase"/>
</dbReference>
<keyword evidence="2" id="KW-0032">Aminotransferase</keyword>
<evidence type="ECO:0000313" key="2">
    <source>
        <dbReference type="EMBL" id="MBB5745521.1"/>
    </source>
</evidence>
<dbReference type="EC" id="2.6.1.85" evidence="2"/>
<name>A0A7W9CHD4_9CAUL</name>
<keyword evidence="2" id="KW-0808">Transferase</keyword>
<comment type="caution">
    <text evidence="2">The sequence shown here is derived from an EMBL/GenBank/DDBJ whole genome shotgun (WGS) entry which is preliminary data.</text>
</comment>
<evidence type="ECO:0000259" key="1">
    <source>
        <dbReference type="Pfam" id="PF00425"/>
    </source>
</evidence>
<protein>
    <submittedName>
        <fullName evidence="2">Para-aminobenzoate synthetase component 1</fullName>
        <ecNumber evidence="2">2.6.1.85</ecNumber>
    </submittedName>
</protein>